<dbReference type="InterPro" id="IPR002575">
    <property type="entry name" value="Aminoglycoside_PTrfase"/>
</dbReference>
<dbReference type="GO" id="GO:0004305">
    <property type="term" value="F:ethanolamine kinase activity"/>
    <property type="evidence" value="ECO:0007669"/>
    <property type="project" value="TreeGrafter"/>
</dbReference>
<dbReference type="GO" id="GO:0005737">
    <property type="term" value="C:cytoplasm"/>
    <property type="evidence" value="ECO:0007669"/>
    <property type="project" value="TreeGrafter"/>
</dbReference>
<dbReference type="EC" id="2.7.1.32" evidence="2"/>
<feature type="domain" description="Aminoglycoside phosphotransferase" evidence="1">
    <location>
        <begin position="134"/>
        <end position="211"/>
    </location>
</feature>
<dbReference type="GO" id="GO:0004103">
    <property type="term" value="F:choline kinase activity"/>
    <property type="evidence" value="ECO:0007669"/>
    <property type="project" value="UniProtKB-EC"/>
</dbReference>
<dbReference type="Gene3D" id="3.90.1200.10">
    <property type="match status" value="1"/>
</dbReference>
<accession>A0A1W1CBQ0</accession>
<dbReference type="GO" id="GO:0006646">
    <property type="term" value="P:phosphatidylethanolamine biosynthetic process"/>
    <property type="evidence" value="ECO:0007669"/>
    <property type="project" value="TreeGrafter"/>
</dbReference>
<organism evidence="2">
    <name type="scientific">hydrothermal vent metagenome</name>
    <dbReference type="NCBI Taxonomy" id="652676"/>
    <lineage>
        <taxon>unclassified sequences</taxon>
        <taxon>metagenomes</taxon>
        <taxon>ecological metagenomes</taxon>
    </lineage>
</organism>
<sequence>MIALFSKHPFFVDKEMESCLLLQKQGHCNRVYFVLAGGVKYIVRKLLRDDVDRELEWKVQNLAFLKGITAEPLYFDRKENLMVFAFLEAIHKELLDKKYLLALASTLKTLHYIHIGAKPITLEIENKTDVVLEALDTIKKYKKELVLCHNDLTPHNIFFSPNIKLIDFEYAGINDRYFDLASICIEFKLKEDMQKLFMEAYFEGDYNLEKLEAYKIIYKTLCKEWFAKNL</sequence>
<proteinExistence type="predicted"/>
<dbReference type="EMBL" id="FPHI01000023">
    <property type="protein sequence ID" value="SFV63143.1"/>
    <property type="molecule type" value="Genomic_DNA"/>
</dbReference>
<gene>
    <name evidence="2" type="ORF">MNB_SV-3-1628</name>
</gene>
<dbReference type="InterPro" id="IPR011009">
    <property type="entry name" value="Kinase-like_dom_sf"/>
</dbReference>
<dbReference type="CDD" id="cd05151">
    <property type="entry name" value="ChoK-like"/>
    <property type="match status" value="1"/>
</dbReference>
<protein>
    <submittedName>
        <fullName evidence="2">Choline kinase</fullName>
        <ecNumber evidence="2">2.7.1.32</ecNumber>
    </submittedName>
</protein>
<dbReference type="PANTHER" id="PTHR22603:SF66">
    <property type="entry name" value="ETHANOLAMINE KINASE"/>
    <property type="match status" value="1"/>
</dbReference>
<dbReference type="AlphaFoldDB" id="A0A1W1CBQ0"/>
<reference evidence="2" key="1">
    <citation type="submission" date="2016-10" db="EMBL/GenBank/DDBJ databases">
        <authorList>
            <person name="de Groot N.N."/>
        </authorList>
    </citation>
    <scope>NUCLEOTIDE SEQUENCE</scope>
</reference>
<keyword evidence="2" id="KW-0808">Transferase</keyword>
<dbReference type="Pfam" id="PF01636">
    <property type="entry name" value="APH"/>
    <property type="match status" value="1"/>
</dbReference>
<name>A0A1W1CBQ0_9ZZZZ</name>
<dbReference type="PANTHER" id="PTHR22603">
    <property type="entry name" value="CHOLINE/ETHANOALAMINE KINASE"/>
    <property type="match status" value="1"/>
</dbReference>
<dbReference type="SUPFAM" id="SSF56112">
    <property type="entry name" value="Protein kinase-like (PK-like)"/>
    <property type="match status" value="1"/>
</dbReference>
<dbReference type="Gene3D" id="3.30.200.20">
    <property type="entry name" value="Phosphorylase Kinase, domain 1"/>
    <property type="match status" value="1"/>
</dbReference>
<evidence type="ECO:0000313" key="2">
    <source>
        <dbReference type="EMBL" id="SFV63143.1"/>
    </source>
</evidence>
<evidence type="ECO:0000259" key="1">
    <source>
        <dbReference type="Pfam" id="PF01636"/>
    </source>
</evidence>
<keyword evidence="2" id="KW-0418">Kinase</keyword>